<name>A0AC35EUI8_9BILA</name>
<organism evidence="1 2">
    <name type="scientific">Panagrolaimus sp. PS1159</name>
    <dbReference type="NCBI Taxonomy" id="55785"/>
    <lineage>
        <taxon>Eukaryota</taxon>
        <taxon>Metazoa</taxon>
        <taxon>Ecdysozoa</taxon>
        <taxon>Nematoda</taxon>
        <taxon>Chromadorea</taxon>
        <taxon>Rhabditida</taxon>
        <taxon>Tylenchina</taxon>
        <taxon>Panagrolaimomorpha</taxon>
        <taxon>Panagrolaimoidea</taxon>
        <taxon>Panagrolaimidae</taxon>
        <taxon>Panagrolaimus</taxon>
    </lineage>
</organism>
<proteinExistence type="predicted"/>
<evidence type="ECO:0000313" key="2">
    <source>
        <dbReference type="WBParaSite" id="PS1159_v2.g10826.t1"/>
    </source>
</evidence>
<sequence length="70" mass="8211">MKKNNTTQYWLNFDESISPAYKNRIEAIVDEVLSTKVLNYKAPVVDFRGLNTEKRDQLIRLIWGNNVIIL</sequence>
<reference evidence="2" key="1">
    <citation type="submission" date="2022-11" db="UniProtKB">
        <authorList>
            <consortium name="WormBaseParasite"/>
        </authorList>
    </citation>
    <scope>IDENTIFICATION</scope>
</reference>
<dbReference type="WBParaSite" id="PS1159_v2.g10826.t1">
    <property type="protein sequence ID" value="PS1159_v2.g10826.t1"/>
    <property type="gene ID" value="PS1159_v2.g10826"/>
</dbReference>
<dbReference type="Proteomes" id="UP000887580">
    <property type="component" value="Unplaced"/>
</dbReference>
<protein>
    <submittedName>
        <fullName evidence="2">Uncharacterized protein</fullName>
    </submittedName>
</protein>
<evidence type="ECO:0000313" key="1">
    <source>
        <dbReference type="Proteomes" id="UP000887580"/>
    </source>
</evidence>
<accession>A0AC35EUI8</accession>